<gene>
    <name evidence="5" type="ORF">NYPRO_LOCUS15303</name>
</gene>
<evidence type="ECO:0000256" key="3">
    <source>
        <dbReference type="ARBA" id="ARBA00022840"/>
    </source>
</evidence>
<feature type="region of interest" description="Disordered" evidence="4">
    <location>
        <begin position="77"/>
        <end position="113"/>
    </location>
</feature>
<evidence type="ECO:0000313" key="5">
    <source>
        <dbReference type="EMBL" id="CAD7682511.1"/>
    </source>
</evidence>
<proteinExistence type="inferred from homology"/>
<reference evidence="5" key="1">
    <citation type="submission" date="2020-12" db="EMBL/GenBank/DDBJ databases">
        <authorList>
            <consortium name="Molecular Ecology Group"/>
        </authorList>
    </citation>
    <scope>NUCLEOTIDE SEQUENCE</scope>
    <source>
        <strain evidence="5">TBG_1078</strain>
    </source>
</reference>
<keyword evidence="6" id="KW-1185">Reference proteome</keyword>
<dbReference type="FunFam" id="1.20.1270.10:FF:000003">
    <property type="entry name" value="heat shock cognate 71 kDa protein-like"/>
    <property type="match status" value="1"/>
</dbReference>
<dbReference type="SUPFAM" id="SSF100934">
    <property type="entry name" value="Heat shock protein 70kD (HSP70), C-terminal subdomain"/>
    <property type="match status" value="1"/>
</dbReference>
<keyword evidence="2" id="KW-0547">Nucleotide-binding</keyword>
<name>A0A811Z151_NYCPR</name>
<comment type="caution">
    <text evidence="5">The sequence shown here is derived from an EMBL/GenBank/DDBJ whole genome shotgun (WGS) entry which is preliminary data.</text>
</comment>
<comment type="similarity">
    <text evidence="1">Belongs to the heat shock protein 70 family.</text>
</comment>
<sequence length="113" mass="12419">MSSKNSLESYAFNMKVTVEDEKLQGKINDEDKQKILDKCNEINWLDKNQTAEKEESEHQQKDLEKFCNPVITKLYQSARGMPGGMPGGFPGGGAPPSGGAPLGLPLKRLIKPT</sequence>
<dbReference type="InterPro" id="IPR029048">
    <property type="entry name" value="HSP70_C_sf"/>
</dbReference>
<evidence type="ECO:0000313" key="6">
    <source>
        <dbReference type="Proteomes" id="UP000645828"/>
    </source>
</evidence>
<evidence type="ECO:0000256" key="1">
    <source>
        <dbReference type="ARBA" id="ARBA00007381"/>
    </source>
</evidence>
<dbReference type="Gene3D" id="1.20.1270.10">
    <property type="match status" value="1"/>
</dbReference>
<evidence type="ECO:0000256" key="2">
    <source>
        <dbReference type="ARBA" id="ARBA00022741"/>
    </source>
</evidence>
<evidence type="ECO:0000256" key="4">
    <source>
        <dbReference type="SAM" id="MobiDB-lite"/>
    </source>
</evidence>
<dbReference type="GO" id="GO:0005524">
    <property type="term" value="F:ATP binding"/>
    <property type="evidence" value="ECO:0007669"/>
    <property type="project" value="UniProtKB-KW"/>
</dbReference>
<dbReference type="AlphaFoldDB" id="A0A811Z151"/>
<dbReference type="Proteomes" id="UP000645828">
    <property type="component" value="Unassembled WGS sequence"/>
</dbReference>
<keyword evidence="3" id="KW-0067">ATP-binding</keyword>
<dbReference type="EMBL" id="CAJHUB010000754">
    <property type="protein sequence ID" value="CAD7682511.1"/>
    <property type="molecule type" value="Genomic_DNA"/>
</dbReference>
<protein>
    <submittedName>
        <fullName evidence="5">(raccoon dog) hypothetical protein</fullName>
    </submittedName>
</protein>
<accession>A0A811Z151</accession>
<feature type="compositionally biased region" description="Gly residues" evidence="4">
    <location>
        <begin position="81"/>
        <end position="96"/>
    </location>
</feature>
<organism evidence="5 6">
    <name type="scientific">Nyctereutes procyonoides</name>
    <name type="common">Raccoon dog</name>
    <name type="synonym">Canis procyonoides</name>
    <dbReference type="NCBI Taxonomy" id="34880"/>
    <lineage>
        <taxon>Eukaryota</taxon>
        <taxon>Metazoa</taxon>
        <taxon>Chordata</taxon>
        <taxon>Craniata</taxon>
        <taxon>Vertebrata</taxon>
        <taxon>Euteleostomi</taxon>
        <taxon>Mammalia</taxon>
        <taxon>Eutheria</taxon>
        <taxon>Laurasiatheria</taxon>
        <taxon>Carnivora</taxon>
        <taxon>Caniformia</taxon>
        <taxon>Canidae</taxon>
        <taxon>Nyctereutes</taxon>
    </lineage>
</organism>